<evidence type="ECO:0000313" key="2">
    <source>
        <dbReference type="Proteomes" id="UP000199137"/>
    </source>
</evidence>
<reference evidence="1 2" key="1">
    <citation type="submission" date="2016-10" db="EMBL/GenBank/DDBJ databases">
        <authorList>
            <person name="de Groot N.N."/>
        </authorList>
    </citation>
    <scope>NUCLEOTIDE SEQUENCE [LARGE SCALE GENOMIC DNA]</scope>
    <source>
        <strain evidence="1 2">DSM 44637</strain>
    </source>
</reference>
<dbReference type="Proteomes" id="UP000199137">
    <property type="component" value="Unassembled WGS sequence"/>
</dbReference>
<organism evidence="1 2">
    <name type="scientific">Amycolatopsis rubida</name>
    <dbReference type="NCBI Taxonomy" id="112413"/>
    <lineage>
        <taxon>Bacteria</taxon>
        <taxon>Bacillati</taxon>
        <taxon>Actinomycetota</taxon>
        <taxon>Actinomycetes</taxon>
        <taxon>Pseudonocardiales</taxon>
        <taxon>Pseudonocardiaceae</taxon>
        <taxon>Amycolatopsis</taxon>
    </lineage>
</organism>
<accession>A0A1I5YIM1</accession>
<dbReference type="STRING" id="112413.SAMN05421854_112118"/>
<gene>
    <name evidence="1" type="ORF">SAMN05421854_112118</name>
</gene>
<proteinExistence type="predicted"/>
<protein>
    <submittedName>
        <fullName evidence="1">Uncharacterized protein</fullName>
    </submittedName>
</protein>
<dbReference type="EMBL" id="FOWC01000012">
    <property type="protein sequence ID" value="SFQ44035.1"/>
    <property type="molecule type" value="Genomic_DNA"/>
</dbReference>
<dbReference type="AlphaFoldDB" id="A0A1I5YIM1"/>
<name>A0A1I5YIM1_9PSEU</name>
<evidence type="ECO:0000313" key="1">
    <source>
        <dbReference type="EMBL" id="SFQ44035.1"/>
    </source>
</evidence>
<sequence length="49" mass="5687">MEQRRSLVSATVLIDARYLPVLRSRFGRHREVRAGLARIGRELSRLPAR</sequence>